<dbReference type="PANTHER" id="PTHR13767">
    <property type="entry name" value="TRNA-PSEUDOURIDINE SYNTHASE"/>
    <property type="match status" value="1"/>
</dbReference>
<dbReference type="InterPro" id="IPR032819">
    <property type="entry name" value="TruB_C"/>
</dbReference>
<reference evidence="9" key="1">
    <citation type="journal article" date="2019" name="Int. J. Syst. Evol. Microbiol.">
        <title>The Global Catalogue of Microorganisms (GCM) 10K type strain sequencing project: providing services to taxonomists for standard genome sequencing and annotation.</title>
        <authorList>
            <consortium name="The Broad Institute Genomics Platform"/>
            <consortium name="The Broad Institute Genome Sequencing Center for Infectious Disease"/>
            <person name="Wu L."/>
            <person name="Ma J."/>
        </authorList>
    </citation>
    <scope>NUCLEOTIDE SEQUENCE [LARGE SCALE GENOMIC DNA]</scope>
    <source>
        <strain evidence="9">CCM 8937</strain>
    </source>
</reference>
<dbReference type="RefSeq" id="WP_125648673.1">
    <property type="nucleotide sequence ID" value="NZ_JBHTOH010000037.1"/>
</dbReference>
<evidence type="ECO:0000259" key="6">
    <source>
        <dbReference type="Pfam" id="PF01509"/>
    </source>
</evidence>
<gene>
    <name evidence="5 8" type="primary">truB</name>
    <name evidence="8" type="ORF">ACFQ4R_06240</name>
</gene>
<dbReference type="InterPro" id="IPR002501">
    <property type="entry name" value="PsdUridine_synth_N"/>
</dbReference>
<comment type="similarity">
    <text evidence="2 5">Belongs to the pseudouridine synthase TruB family. Type 1 subfamily.</text>
</comment>
<name>A0ABW4BPP4_9LACO</name>
<feature type="domain" description="Pseudouridine synthase II N-terminal" evidence="6">
    <location>
        <begin position="23"/>
        <end position="179"/>
    </location>
</feature>
<dbReference type="Proteomes" id="UP001597191">
    <property type="component" value="Unassembled WGS sequence"/>
</dbReference>
<dbReference type="Gene3D" id="3.30.2350.10">
    <property type="entry name" value="Pseudouridine synthase"/>
    <property type="match status" value="1"/>
</dbReference>
<dbReference type="NCBIfam" id="TIGR00431">
    <property type="entry name" value="TruB"/>
    <property type="match status" value="1"/>
</dbReference>
<evidence type="ECO:0000256" key="2">
    <source>
        <dbReference type="ARBA" id="ARBA00005642"/>
    </source>
</evidence>
<dbReference type="HAMAP" id="MF_01080">
    <property type="entry name" value="TruB_bact"/>
    <property type="match status" value="1"/>
</dbReference>
<evidence type="ECO:0000256" key="3">
    <source>
        <dbReference type="ARBA" id="ARBA00022694"/>
    </source>
</evidence>
<proteinExistence type="inferred from homology"/>
<dbReference type="InterPro" id="IPR020103">
    <property type="entry name" value="PsdUridine_synth_cat_dom_sf"/>
</dbReference>
<dbReference type="EMBL" id="JBHTOH010000037">
    <property type="protein sequence ID" value="MFD1411198.1"/>
    <property type="molecule type" value="Genomic_DNA"/>
</dbReference>
<comment type="catalytic activity">
    <reaction evidence="1 5">
        <text>uridine(55) in tRNA = pseudouridine(55) in tRNA</text>
        <dbReference type="Rhea" id="RHEA:42532"/>
        <dbReference type="Rhea" id="RHEA-COMP:10101"/>
        <dbReference type="Rhea" id="RHEA-COMP:10102"/>
        <dbReference type="ChEBI" id="CHEBI:65314"/>
        <dbReference type="ChEBI" id="CHEBI:65315"/>
        <dbReference type="EC" id="5.4.99.25"/>
    </reaction>
</comment>
<evidence type="ECO:0000313" key="9">
    <source>
        <dbReference type="Proteomes" id="UP001597191"/>
    </source>
</evidence>
<comment type="caution">
    <text evidence="8">The sequence shown here is derived from an EMBL/GenBank/DDBJ whole genome shotgun (WGS) entry which is preliminary data.</text>
</comment>
<protein>
    <recommendedName>
        <fullName evidence="5">tRNA pseudouridine synthase B</fullName>
        <ecNumber evidence="5">5.4.99.25</ecNumber>
    </recommendedName>
    <alternativeName>
        <fullName evidence="5">tRNA pseudouridine(55) synthase</fullName>
        <shortName evidence="5">Psi55 synthase</shortName>
    </alternativeName>
    <alternativeName>
        <fullName evidence="5">tRNA pseudouridylate synthase</fullName>
    </alternativeName>
    <alternativeName>
        <fullName evidence="5">tRNA-uridine isomerase</fullName>
    </alternativeName>
</protein>
<dbReference type="Pfam" id="PF16198">
    <property type="entry name" value="TruB_C_2"/>
    <property type="match status" value="1"/>
</dbReference>
<keyword evidence="4 5" id="KW-0413">Isomerase</keyword>
<keyword evidence="9" id="KW-1185">Reference proteome</keyword>
<organism evidence="8 9">
    <name type="scientific">Lapidilactobacillus gannanensis</name>
    <dbReference type="NCBI Taxonomy" id="2486002"/>
    <lineage>
        <taxon>Bacteria</taxon>
        <taxon>Bacillati</taxon>
        <taxon>Bacillota</taxon>
        <taxon>Bacilli</taxon>
        <taxon>Lactobacillales</taxon>
        <taxon>Lactobacillaceae</taxon>
        <taxon>Lapidilactobacillus</taxon>
    </lineage>
</organism>
<feature type="active site" description="Nucleophile" evidence="5">
    <location>
        <position position="38"/>
    </location>
</feature>
<dbReference type="CDD" id="cd02573">
    <property type="entry name" value="PseudoU_synth_EcTruB"/>
    <property type="match status" value="1"/>
</dbReference>
<evidence type="ECO:0000256" key="5">
    <source>
        <dbReference type="HAMAP-Rule" id="MF_01080"/>
    </source>
</evidence>
<feature type="domain" description="tRNA pseudouridylate synthase B C-terminal" evidence="7">
    <location>
        <begin position="180"/>
        <end position="238"/>
    </location>
</feature>
<comment type="function">
    <text evidence="5">Responsible for synthesis of pseudouridine from uracil-55 in the psi GC loop of transfer RNAs.</text>
</comment>
<accession>A0ABW4BPP4</accession>
<evidence type="ECO:0000256" key="4">
    <source>
        <dbReference type="ARBA" id="ARBA00023235"/>
    </source>
</evidence>
<sequence>MNGIIPLYKPRGMTSGDCVYKLRKILHERRIGHTGTLDPDVDGVLPICVGQGTKLVNRLLAGGKIYQGEITLGFATTTEDLSGEVIKRVELNQAPTATVINQALSQLTGAIKQIPPMYSAVKVAGRRLYDYARAGETVERPVRQIEVSQFTRTSPVTFDASNGVARFNFEVHCSKGTYVRTLATDCGVILGIPSVMSALTRLESGGIDLKQTVTLAEVATAVDQQQLATVLWPLEQVLANLPQVDLTTEQWEKVKNGNALSLTCTAPEVALTYQRKIKAIYQASVDQAQLYRAQTMLLQND</sequence>
<evidence type="ECO:0000259" key="7">
    <source>
        <dbReference type="Pfam" id="PF16198"/>
    </source>
</evidence>
<dbReference type="GO" id="GO:0160148">
    <property type="term" value="F:tRNA pseudouridine(55) synthase activity"/>
    <property type="evidence" value="ECO:0007669"/>
    <property type="project" value="UniProtKB-EC"/>
</dbReference>
<dbReference type="EC" id="5.4.99.25" evidence="5"/>
<dbReference type="PANTHER" id="PTHR13767:SF2">
    <property type="entry name" value="PSEUDOURIDYLATE SYNTHASE TRUB1"/>
    <property type="match status" value="1"/>
</dbReference>
<dbReference type="Pfam" id="PF01509">
    <property type="entry name" value="TruB_N"/>
    <property type="match status" value="1"/>
</dbReference>
<keyword evidence="3 5" id="KW-0819">tRNA processing</keyword>
<evidence type="ECO:0000256" key="1">
    <source>
        <dbReference type="ARBA" id="ARBA00000385"/>
    </source>
</evidence>
<evidence type="ECO:0000313" key="8">
    <source>
        <dbReference type="EMBL" id="MFD1411198.1"/>
    </source>
</evidence>
<dbReference type="InterPro" id="IPR014780">
    <property type="entry name" value="tRNA_psdUridine_synth_TruB"/>
</dbReference>
<dbReference type="SUPFAM" id="SSF55120">
    <property type="entry name" value="Pseudouridine synthase"/>
    <property type="match status" value="1"/>
</dbReference>